<proteinExistence type="predicted"/>
<accession>A0A8D1E3S3</accession>
<dbReference type="Proteomes" id="UP000694722">
    <property type="component" value="Unplaced"/>
</dbReference>
<dbReference type="Proteomes" id="UP000694571">
    <property type="component" value="Unplaced"/>
</dbReference>
<dbReference type="AlphaFoldDB" id="A0A8D1E3S3"/>
<reference evidence="1" key="1">
    <citation type="submission" date="2025-05" db="UniProtKB">
        <authorList>
            <consortium name="Ensembl"/>
        </authorList>
    </citation>
    <scope>IDENTIFICATION</scope>
</reference>
<dbReference type="Ensembl" id="ENSSSCT00050003988.1">
    <property type="protein sequence ID" value="ENSSSCP00050001492.1"/>
    <property type="gene ID" value="ENSSSCG00050003058.1"/>
</dbReference>
<evidence type="ECO:0000313" key="2">
    <source>
        <dbReference type="Proteomes" id="UP000694722"/>
    </source>
</evidence>
<name>A0A8D1E3S3_PIG</name>
<dbReference type="Ensembl" id="ENSSSCT00040037727.1">
    <property type="protein sequence ID" value="ENSSSCP00040015719.1"/>
    <property type="gene ID" value="ENSSSCG00040028115.1"/>
</dbReference>
<evidence type="ECO:0000313" key="1">
    <source>
        <dbReference type="Ensembl" id="ENSSSCP00040015719.1"/>
    </source>
</evidence>
<sequence>SIFYYLEYFYCTKNFLIPHCCVCVKPHYCVNIYGYCRARCYILE</sequence>
<dbReference type="Proteomes" id="UP000694725">
    <property type="component" value="Unplaced"/>
</dbReference>
<protein>
    <submittedName>
        <fullName evidence="1">Uncharacterized protein</fullName>
    </submittedName>
</protein>
<dbReference type="Ensembl" id="ENSSSCT00065006575.1">
    <property type="protein sequence ID" value="ENSSSCP00065002900.1"/>
    <property type="gene ID" value="ENSSSCG00065004803.1"/>
</dbReference>
<organism evidence="1 2">
    <name type="scientific">Sus scrofa</name>
    <name type="common">Pig</name>
    <dbReference type="NCBI Taxonomy" id="9823"/>
    <lineage>
        <taxon>Eukaryota</taxon>
        <taxon>Metazoa</taxon>
        <taxon>Chordata</taxon>
        <taxon>Craniata</taxon>
        <taxon>Vertebrata</taxon>
        <taxon>Euteleostomi</taxon>
        <taxon>Mammalia</taxon>
        <taxon>Eutheria</taxon>
        <taxon>Laurasiatheria</taxon>
        <taxon>Artiodactyla</taxon>
        <taxon>Suina</taxon>
        <taxon>Suidae</taxon>
        <taxon>Sus</taxon>
    </lineage>
</organism>